<evidence type="ECO:0000256" key="1">
    <source>
        <dbReference type="ARBA" id="ARBA00022801"/>
    </source>
</evidence>
<protein>
    <submittedName>
        <fullName evidence="3">Aminoacyl-histidine dipeptidase</fullName>
    </submittedName>
</protein>
<keyword evidence="4" id="KW-1185">Reference proteome</keyword>
<dbReference type="NCBIfam" id="TIGR01893">
    <property type="entry name" value="aa-his-dipept"/>
    <property type="match status" value="1"/>
</dbReference>
<dbReference type="Gene3D" id="3.40.630.10">
    <property type="entry name" value="Zn peptidases"/>
    <property type="match status" value="2"/>
</dbReference>
<evidence type="ECO:0000259" key="2">
    <source>
        <dbReference type="Pfam" id="PF07687"/>
    </source>
</evidence>
<evidence type="ECO:0000313" key="3">
    <source>
        <dbReference type="EMBL" id="MBS2100048.1"/>
    </source>
</evidence>
<evidence type="ECO:0000313" key="4">
    <source>
        <dbReference type="Proteomes" id="UP000708576"/>
    </source>
</evidence>
<dbReference type="PANTHER" id="PTHR43501:SF1">
    <property type="entry name" value="CYTOSOL NON-SPECIFIC DIPEPTIDASE"/>
    <property type="match status" value="1"/>
</dbReference>
<dbReference type="PIRSF" id="PIRSF016599">
    <property type="entry name" value="Xaa-His_dipept"/>
    <property type="match status" value="1"/>
</dbReference>
<keyword evidence="1" id="KW-0378">Hydrolase</keyword>
<feature type="domain" description="Peptidase M20 dimerisation" evidence="2">
    <location>
        <begin position="203"/>
        <end position="269"/>
    </location>
</feature>
<organism evidence="3 4">
    <name type="scientific">Carboxylicivirga linearis</name>
    <dbReference type="NCBI Taxonomy" id="1628157"/>
    <lineage>
        <taxon>Bacteria</taxon>
        <taxon>Pseudomonadati</taxon>
        <taxon>Bacteroidota</taxon>
        <taxon>Bacteroidia</taxon>
        <taxon>Marinilabiliales</taxon>
        <taxon>Marinilabiliaceae</taxon>
        <taxon>Carboxylicivirga</taxon>
    </lineage>
</organism>
<sequence>MGKLSHLEPNTIWNYFEEICQVPRPSKKEEKIIQFLLDFAEKNELEAKKDHIGNVLIKKPASKGIENLKSVVLQSHIDMVCEKNSDTKFNFDTDAIKPIVDGEWVKAEGTTLGADDGIGIAAQMAILASDNIEHGPIECLFTVDEETGLTGAFELKEGFFDSRILLNLDSEDEGELFIGCAGGVDTIAEFPFLYESTPKNGFAFKVTVTGLKGGHSGDDIEKGLGNANKILTRYLWEMQRDCEMRLSSIDGGNLRNAIAREATAICVVPSKYKEQSRISLNILFHDVQMELKTTEPQLRMKLESVDLPAKVINQEAQNNLLNALYACPHGVMVMSRDIEGLVETSTNLASVKMNTDVILVTTSQRSSVESSKDDIAQMVESVFTLAGAEVRHTDGYPGWTPNTDSEILKVTKDSYIKLFDKEPLVRAIHAGLECGLFLEKYPGMDMISFGPTIKGAHSPDERINIETVQKFWDHLLDVLKNIPEE</sequence>
<name>A0ABS5JYW3_9BACT</name>
<gene>
    <name evidence="3" type="ORF">KEM10_17305</name>
</gene>
<accession>A0ABS5JYW3</accession>
<dbReference type="InterPro" id="IPR011650">
    <property type="entry name" value="Peptidase_M20_dimer"/>
</dbReference>
<reference evidence="3 4" key="1">
    <citation type="journal article" date="2015" name="Int. J. Syst. Evol. Microbiol.">
        <title>Carboxylicivirga linearis sp. nov., isolated from a sea cucumber culture pond.</title>
        <authorList>
            <person name="Wang F.Q."/>
            <person name="Zhou Y.X."/>
            <person name="Lin X.Z."/>
            <person name="Chen G.J."/>
            <person name="Du Z.J."/>
        </authorList>
    </citation>
    <scope>NUCLEOTIDE SEQUENCE [LARGE SCALE GENOMIC DNA]</scope>
    <source>
        <strain evidence="3 4">FB218</strain>
    </source>
</reference>
<dbReference type="PANTHER" id="PTHR43501">
    <property type="entry name" value="CYTOSOL NON-SPECIFIC DIPEPTIDASE"/>
    <property type="match status" value="1"/>
</dbReference>
<dbReference type="Proteomes" id="UP000708576">
    <property type="component" value="Unassembled WGS sequence"/>
</dbReference>
<proteinExistence type="predicted"/>
<dbReference type="PRINTS" id="PR00934">
    <property type="entry name" value="XHISDIPTASE"/>
</dbReference>
<comment type="caution">
    <text evidence="3">The sequence shown here is derived from an EMBL/GenBank/DDBJ whole genome shotgun (WGS) entry which is preliminary data.</text>
</comment>
<dbReference type="Pfam" id="PF01546">
    <property type="entry name" value="Peptidase_M20"/>
    <property type="match status" value="1"/>
</dbReference>
<dbReference type="InterPro" id="IPR001160">
    <property type="entry name" value="Peptidase_M20C"/>
</dbReference>
<dbReference type="CDD" id="cd03890">
    <property type="entry name" value="M20_pepD"/>
    <property type="match status" value="1"/>
</dbReference>
<dbReference type="InterPro" id="IPR002933">
    <property type="entry name" value="Peptidase_M20"/>
</dbReference>
<dbReference type="EMBL" id="JAGUCO010000018">
    <property type="protein sequence ID" value="MBS2100048.1"/>
    <property type="molecule type" value="Genomic_DNA"/>
</dbReference>
<dbReference type="RefSeq" id="WP_212217291.1">
    <property type="nucleotide sequence ID" value="NZ_JAGUCO010000018.1"/>
</dbReference>
<dbReference type="Pfam" id="PF07687">
    <property type="entry name" value="M20_dimer"/>
    <property type="match status" value="1"/>
</dbReference>
<dbReference type="SUPFAM" id="SSF53187">
    <property type="entry name" value="Zn-dependent exopeptidases"/>
    <property type="match status" value="1"/>
</dbReference>